<proteinExistence type="predicted"/>
<evidence type="ECO:0000313" key="2">
    <source>
        <dbReference type="Proteomes" id="UP001271274"/>
    </source>
</evidence>
<dbReference type="RefSeq" id="WP_162948251.1">
    <property type="nucleotide sequence ID" value="NZ_JARAUT010000040.1"/>
</dbReference>
<accession>A0ABU4NUR4</accession>
<protein>
    <submittedName>
        <fullName evidence="1">Uncharacterized protein</fullName>
    </submittedName>
</protein>
<sequence>MNKAYRAAPHVRVHGERGAVVSQASGVLLVETIHKTGLDAAQASFAQRGGSGHARRTEHGLRPPIVLFLHAFVVDTGSALNGRPFACGVRMTDR</sequence>
<reference evidence="1 2" key="1">
    <citation type="journal article" date="2023" name="Microb. Genom.">
        <title>Mesoterricola silvestris gen. nov., sp. nov., Mesoterricola sediminis sp. nov., Geothrix oryzae sp. nov., Geothrix edaphica sp. nov., Geothrix rubra sp. nov., and Geothrix limicola sp. nov., six novel members of Acidobacteriota isolated from soils.</title>
        <authorList>
            <person name="Weisberg A.J."/>
            <person name="Pearce E."/>
            <person name="Kramer C.G."/>
            <person name="Chang J.H."/>
            <person name="Clarke C.R."/>
        </authorList>
    </citation>
    <scope>NUCLEOTIDE SEQUENCE [LARGE SCALE GENOMIC DNA]</scope>
    <source>
        <strain evidence="1 2">ID09-01A</strain>
    </source>
</reference>
<dbReference type="Proteomes" id="UP001271274">
    <property type="component" value="Unassembled WGS sequence"/>
</dbReference>
<organism evidence="1 2">
    <name type="scientific">Streptomyces europaeiscabiei</name>
    <dbReference type="NCBI Taxonomy" id="146819"/>
    <lineage>
        <taxon>Bacteria</taxon>
        <taxon>Bacillati</taxon>
        <taxon>Actinomycetota</taxon>
        <taxon>Actinomycetes</taxon>
        <taxon>Kitasatosporales</taxon>
        <taxon>Streptomycetaceae</taxon>
        <taxon>Streptomyces</taxon>
    </lineage>
</organism>
<comment type="caution">
    <text evidence="1">The sequence shown here is derived from an EMBL/GenBank/DDBJ whole genome shotgun (WGS) entry which is preliminary data.</text>
</comment>
<evidence type="ECO:0000313" key="1">
    <source>
        <dbReference type="EMBL" id="MDX3706496.1"/>
    </source>
</evidence>
<keyword evidence="2" id="KW-1185">Reference proteome</keyword>
<dbReference type="EMBL" id="JARAYU010000029">
    <property type="protein sequence ID" value="MDX3706496.1"/>
    <property type="molecule type" value="Genomic_DNA"/>
</dbReference>
<name>A0ABU4NUR4_9ACTN</name>
<gene>
    <name evidence="1" type="ORF">PV662_43720</name>
</gene>